<dbReference type="InterPro" id="IPR039737">
    <property type="entry name" value="INPP5A"/>
</dbReference>
<dbReference type="EMBL" id="UZAH01026552">
    <property type="protein sequence ID" value="VDO82309.1"/>
    <property type="molecule type" value="Genomic_DNA"/>
</dbReference>
<dbReference type="SUPFAM" id="SSF56219">
    <property type="entry name" value="DNase I-like"/>
    <property type="match status" value="1"/>
</dbReference>
<dbReference type="PANTHER" id="PTHR12997:SF5">
    <property type="entry name" value="ENDONUCLEASE_EXONUCLEASE_PHOSPHATASE FAMILY PROTEIN"/>
    <property type="match status" value="1"/>
</dbReference>
<dbReference type="Gene3D" id="3.60.10.10">
    <property type="entry name" value="Endonuclease/exonuclease/phosphatase"/>
    <property type="match status" value="1"/>
</dbReference>
<dbReference type="GO" id="GO:0004445">
    <property type="term" value="F:inositol-polyphosphate 5-phosphatase activity"/>
    <property type="evidence" value="ECO:0007669"/>
    <property type="project" value="InterPro"/>
</dbReference>
<evidence type="ECO:0000313" key="2">
    <source>
        <dbReference type="Proteomes" id="UP000050761"/>
    </source>
</evidence>
<reference evidence="3" key="2">
    <citation type="submission" date="2019-09" db="UniProtKB">
        <authorList>
            <consortium name="WormBaseParasite"/>
        </authorList>
    </citation>
    <scope>IDENTIFICATION</scope>
</reference>
<dbReference type="FunFam" id="3.60.10.10:FF:000221">
    <property type="entry name" value="Uncharacterized protein"/>
    <property type="match status" value="1"/>
</dbReference>
<dbReference type="InterPro" id="IPR036691">
    <property type="entry name" value="Endo/exonu/phosph_ase_sf"/>
</dbReference>
<evidence type="ECO:0000313" key="1">
    <source>
        <dbReference type="EMBL" id="VDO82309.1"/>
    </source>
</evidence>
<proteinExistence type="predicted"/>
<accession>A0A3P7YXN7</accession>
<dbReference type="PANTHER" id="PTHR12997">
    <property type="entry name" value="TYPE I INOSITOL-1,4,5-TRISPHOSPHATE 5-PHOSPHATASE"/>
    <property type="match status" value="1"/>
</dbReference>
<dbReference type="OrthoDB" id="5780965at2759"/>
<organism evidence="2 3">
    <name type="scientific">Heligmosomoides polygyrus</name>
    <name type="common">Parasitic roundworm</name>
    <dbReference type="NCBI Taxonomy" id="6339"/>
    <lineage>
        <taxon>Eukaryota</taxon>
        <taxon>Metazoa</taxon>
        <taxon>Ecdysozoa</taxon>
        <taxon>Nematoda</taxon>
        <taxon>Chromadorea</taxon>
        <taxon>Rhabditida</taxon>
        <taxon>Rhabditina</taxon>
        <taxon>Rhabditomorpha</taxon>
        <taxon>Strongyloidea</taxon>
        <taxon>Heligmosomidae</taxon>
        <taxon>Heligmosomoides</taxon>
    </lineage>
</organism>
<accession>A0A183FQ25</accession>
<reference evidence="1 2" key="1">
    <citation type="submission" date="2018-11" db="EMBL/GenBank/DDBJ databases">
        <authorList>
            <consortium name="Pathogen Informatics"/>
        </authorList>
    </citation>
    <scope>NUCLEOTIDE SEQUENCE [LARGE SCALE GENOMIC DNA]</scope>
</reference>
<name>A0A183FQ25_HELPZ</name>
<evidence type="ECO:0000313" key="3">
    <source>
        <dbReference type="WBParaSite" id="HPBE_0000979501-mRNA-1"/>
    </source>
</evidence>
<dbReference type="Proteomes" id="UP000050761">
    <property type="component" value="Unassembled WGS sequence"/>
</dbReference>
<gene>
    <name evidence="1" type="ORF">HPBE_LOCUS9796</name>
</gene>
<dbReference type="AlphaFoldDB" id="A0A183FQ25"/>
<protein>
    <submittedName>
        <fullName evidence="3">Endonuclease/exonuclease/phosphatase family protein</fullName>
    </submittedName>
</protein>
<dbReference type="WBParaSite" id="HPBE_0000979501-mRNA-1">
    <property type="protein sequence ID" value="HPBE_0000979501-mRNA-1"/>
    <property type="gene ID" value="HPBE_0000979501"/>
</dbReference>
<keyword evidence="2" id="KW-1185">Reference proteome</keyword>
<sequence length="410" mass="47262">MWSLERVELKAKKICGDIGRDYSSPKKDDTIRKWSSEVAKEIAEQKPEFAVVHVQGLLSAQDPDYMGRVILSGIMDTPEINKQFESSLAFFDTRITGLGNLYMFRDASAVQHFDKYLNTGYRPLRVGHDHAVGRADSDGFIRNTFGEQYSNIHREFYRDDGTRDLSQQRTGFLLTRFRIHGKEMTFVNLNLHSVPFEDVNEIAEQPQVTKAAQKRVQEIETLLKELEDEGLRDDAIIVGGAFNAQLHETDLLSYLARTQMVKAVAKKDDTGKVEAIEHFDRHGRNVTTVERRRFDLHSIHDWFFRLGRGQMVKKYNGELAPVTFKGHLKEESVFFQPSRHYELNEESGKEEFMRTLCPAWADRILYNERMDKLFRHDSFCASGLYYGLVGEDVYIGQHKPVALHASICLK</sequence>